<keyword evidence="1" id="KW-0812">Transmembrane</keyword>
<sequence length="89" mass="11118">MYQTRKQEGFQSNEHQHGNCQHFNLPCQHRHHHHHQHRHYRCFRRCGLLWLIFFTMIRASDLMLWHNRYSKTSNHAFVYSTAITWRMEL</sequence>
<name>A0A1A9ZNM2_GLOPL</name>
<dbReference type="AlphaFoldDB" id="A0A1A9ZNM2"/>
<reference evidence="2" key="2">
    <citation type="submission" date="2020-05" db="UniProtKB">
        <authorList>
            <consortium name="EnsemblMetazoa"/>
        </authorList>
    </citation>
    <scope>IDENTIFICATION</scope>
    <source>
        <strain evidence="2">IAEA</strain>
    </source>
</reference>
<evidence type="ECO:0000256" key="1">
    <source>
        <dbReference type="SAM" id="Phobius"/>
    </source>
</evidence>
<keyword evidence="1" id="KW-1133">Transmembrane helix</keyword>
<protein>
    <submittedName>
        <fullName evidence="2">Uncharacterized protein</fullName>
    </submittedName>
</protein>
<evidence type="ECO:0000313" key="3">
    <source>
        <dbReference type="Proteomes" id="UP000092445"/>
    </source>
</evidence>
<keyword evidence="1" id="KW-0472">Membrane</keyword>
<accession>A0A1A9ZNM2</accession>
<reference evidence="3" key="1">
    <citation type="submission" date="2014-03" db="EMBL/GenBank/DDBJ databases">
        <authorList>
            <person name="Aksoy S."/>
            <person name="Warren W."/>
            <person name="Wilson R.K."/>
        </authorList>
    </citation>
    <scope>NUCLEOTIDE SEQUENCE [LARGE SCALE GENOMIC DNA]</scope>
    <source>
        <strain evidence="3">IAEA</strain>
    </source>
</reference>
<feature type="transmembrane region" description="Helical" evidence="1">
    <location>
        <begin position="47"/>
        <end position="65"/>
    </location>
</feature>
<dbReference type="VEuPathDB" id="VectorBase:GPAI020226"/>
<dbReference type="Proteomes" id="UP000092445">
    <property type="component" value="Unassembled WGS sequence"/>
</dbReference>
<organism evidence="2 3">
    <name type="scientific">Glossina pallidipes</name>
    <name type="common">Tsetse fly</name>
    <dbReference type="NCBI Taxonomy" id="7398"/>
    <lineage>
        <taxon>Eukaryota</taxon>
        <taxon>Metazoa</taxon>
        <taxon>Ecdysozoa</taxon>
        <taxon>Arthropoda</taxon>
        <taxon>Hexapoda</taxon>
        <taxon>Insecta</taxon>
        <taxon>Pterygota</taxon>
        <taxon>Neoptera</taxon>
        <taxon>Endopterygota</taxon>
        <taxon>Diptera</taxon>
        <taxon>Brachycera</taxon>
        <taxon>Muscomorpha</taxon>
        <taxon>Hippoboscoidea</taxon>
        <taxon>Glossinidae</taxon>
        <taxon>Glossina</taxon>
    </lineage>
</organism>
<keyword evidence="3" id="KW-1185">Reference proteome</keyword>
<dbReference type="EnsemblMetazoa" id="GPAI020226-RA">
    <property type="protein sequence ID" value="GPAI020226-PA"/>
    <property type="gene ID" value="GPAI020226"/>
</dbReference>
<evidence type="ECO:0000313" key="2">
    <source>
        <dbReference type="EnsemblMetazoa" id="GPAI020226-PA"/>
    </source>
</evidence>
<proteinExistence type="predicted"/>